<feature type="transmembrane region" description="Helical" evidence="1">
    <location>
        <begin position="6"/>
        <end position="24"/>
    </location>
</feature>
<feature type="transmembrane region" description="Helical" evidence="1">
    <location>
        <begin position="210"/>
        <end position="228"/>
    </location>
</feature>
<dbReference type="InterPro" id="IPR000620">
    <property type="entry name" value="EamA_dom"/>
</dbReference>
<feature type="transmembrane region" description="Helical" evidence="1">
    <location>
        <begin position="62"/>
        <end position="81"/>
    </location>
</feature>
<feature type="domain" description="EamA" evidence="2">
    <location>
        <begin position="150"/>
        <end position="282"/>
    </location>
</feature>
<sequence length="283" mass="31008">MSWLLLSIGATLFFTSLNLLQRVLATDAKHPRAMGIVFNLYAMFIAITIFFVMGAFQNFELPSAPVAWAALIAASFCYAMFERGRFLAAQLLDASVFTTISQVAVVVAFAGALFIYNETLSVEKIVGSLLILVALLLVSYSKSIGISSKKGILVATVISIMLGLGWMLDKFGTTHFNPETYSVLVWTIPIIFVYLPYVKTSEIVTEFKRTSWKIVVLAAINVIGYLLQLKALGLAEATRVIPIIQISTLLTVLLGIILLKERDNLTKKIFAGILAVIGAYLLI</sequence>
<gene>
    <name evidence="3" type="ORF">COX05_00815</name>
</gene>
<feature type="transmembrane region" description="Helical" evidence="1">
    <location>
        <begin position="36"/>
        <end position="56"/>
    </location>
</feature>
<dbReference type="SUPFAM" id="SSF103481">
    <property type="entry name" value="Multidrug resistance efflux transporter EmrE"/>
    <property type="match status" value="2"/>
</dbReference>
<evidence type="ECO:0000259" key="2">
    <source>
        <dbReference type="Pfam" id="PF00892"/>
    </source>
</evidence>
<reference evidence="3 4" key="1">
    <citation type="submission" date="2017-09" db="EMBL/GenBank/DDBJ databases">
        <title>Depth-based differentiation of microbial function through sediment-hosted aquifers and enrichment of novel symbionts in the deep terrestrial subsurface.</title>
        <authorList>
            <person name="Probst A.J."/>
            <person name="Ladd B."/>
            <person name="Jarett J.K."/>
            <person name="Geller-Mcgrath D.E."/>
            <person name="Sieber C.M."/>
            <person name="Emerson J.B."/>
            <person name="Anantharaman K."/>
            <person name="Thomas B.C."/>
            <person name="Malmstrom R."/>
            <person name="Stieglmeier M."/>
            <person name="Klingl A."/>
            <person name="Woyke T."/>
            <person name="Ryan C.M."/>
            <person name="Banfield J.F."/>
        </authorList>
    </citation>
    <scope>NUCLEOTIDE SEQUENCE [LARGE SCALE GENOMIC DNA]</scope>
    <source>
        <strain evidence="3">CG22_combo_CG10-13_8_21_14_all_39_12</strain>
    </source>
</reference>
<feature type="transmembrane region" description="Helical" evidence="1">
    <location>
        <begin position="180"/>
        <end position="198"/>
    </location>
</feature>
<evidence type="ECO:0000313" key="4">
    <source>
        <dbReference type="Proteomes" id="UP000228495"/>
    </source>
</evidence>
<evidence type="ECO:0000256" key="1">
    <source>
        <dbReference type="SAM" id="Phobius"/>
    </source>
</evidence>
<keyword evidence="1" id="KW-1133">Transmembrane helix</keyword>
<organism evidence="3 4">
    <name type="scientific">candidate division WWE3 bacterium CG22_combo_CG10-13_8_21_14_all_39_12</name>
    <dbReference type="NCBI Taxonomy" id="1975094"/>
    <lineage>
        <taxon>Bacteria</taxon>
        <taxon>Katanobacteria</taxon>
    </lineage>
</organism>
<name>A0A2H0BGS2_UNCKA</name>
<dbReference type="Proteomes" id="UP000228495">
    <property type="component" value="Unassembled WGS sequence"/>
</dbReference>
<comment type="caution">
    <text evidence="3">The sequence shown here is derived from an EMBL/GenBank/DDBJ whole genome shotgun (WGS) entry which is preliminary data.</text>
</comment>
<feature type="transmembrane region" description="Helical" evidence="1">
    <location>
        <begin position="93"/>
        <end position="116"/>
    </location>
</feature>
<keyword evidence="1" id="KW-0812">Transmembrane</keyword>
<dbReference type="EMBL" id="PCSU01000011">
    <property type="protein sequence ID" value="PIP56863.1"/>
    <property type="molecule type" value="Genomic_DNA"/>
</dbReference>
<accession>A0A2H0BGS2</accession>
<feature type="transmembrane region" description="Helical" evidence="1">
    <location>
        <begin position="152"/>
        <end position="168"/>
    </location>
</feature>
<feature type="transmembrane region" description="Helical" evidence="1">
    <location>
        <begin position="122"/>
        <end position="140"/>
    </location>
</feature>
<dbReference type="GO" id="GO:0016020">
    <property type="term" value="C:membrane"/>
    <property type="evidence" value="ECO:0007669"/>
    <property type="project" value="InterPro"/>
</dbReference>
<proteinExistence type="predicted"/>
<evidence type="ECO:0000313" key="3">
    <source>
        <dbReference type="EMBL" id="PIP56863.1"/>
    </source>
</evidence>
<feature type="transmembrane region" description="Helical" evidence="1">
    <location>
        <begin position="240"/>
        <end position="258"/>
    </location>
</feature>
<dbReference type="Pfam" id="PF00892">
    <property type="entry name" value="EamA"/>
    <property type="match status" value="1"/>
</dbReference>
<protein>
    <recommendedName>
        <fullName evidence="2">EamA domain-containing protein</fullName>
    </recommendedName>
</protein>
<keyword evidence="1" id="KW-0472">Membrane</keyword>
<dbReference type="AlphaFoldDB" id="A0A2H0BGS2"/>
<dbReference type="InterPro" id="IPR037185">
    <property type="entry name" value="EmrE-like"/>
</dbReference>